<evidence type="ECO:0000256" key="6">
    <source>
        <dbReference type="ARBA" id="ARBA00023014"/>
    </source>
</evidence>
<organism evidence="8 9">
    <name type="scientific">candidate division KSB3 bacterium</name>
    <dbReference type="NCBI Taxonomy" id="2044937"/>
    <lineage>
        <taxon>Bacteria</taxon>
        <taxon>candidate division KSB3</taxon>
    </lineage>
</organism>
<dbReference type="PROSITE" id="PS00198">
    <property type="entry name" value="4FE4S_FER_1"/>
    <property type="match status" value="1"/>
</dbReference>
<feature type="domain" description="4Fe-4S ferredoxin-type" evidence="7">
    <location>
        <begin position="61"/>
        <end position="94"/>
    </location>
</feature>
<comment type="caution">
    <text evidence="8">The sequence shown here is derived from an EMBL/GenBank/DDBJ whole genome shotgun (WGS) entry which is preliminary data.</text>
</comment>
<proteinExistence type="predicted"/>
<keyword evidence="5" id="KW-0408">Iron</keyword>
<evidence type="ECO:0000256" key="5">
    <source>
        <dbReference type="ARBA" id="ARBA00023004"/>
    </source>
</evidence>
<dbReference type="PROSITE" id="PS51379">
    <property type="entry name" value="4FE4S_FER_2"/>
    <property type="match status" value="2"/>
</dbReference>
<keyword evidence="3" id="KW-0479">Metal-binding</keyword>
<gene>
    <name evidence="8" type="ORF">GF339_10555</name>
</gene>
<dbReference type="PANTHER" id="PTHR43724">
    <property type="entry name" value="PYRUVATE SYNTHASE SUBUNIT PORD"/>
    <property type="match status" value="1"/>
</dbReference>
<sequence>MNEKWNEIPIGGLIVEAGNALQYHTSGWRAMRPIYHPEHCIQCFKCWVYCPDAAIMVEDEKVVGMNLDYCKGCGVCAYECPGKKGNKAITMEEEAKFLL</sequence>
<protein>
    <submittedName>
        <fullName evidence="8">4Fe-4S dicluster domain-containing protein</fullName>
    </submittedName>
</protein>
<evidence type="ECO:0000313" key="9">
    <source>
        <dbReference type="Proteomes" id="UP000649604"/>
    </source>
</evidence>
<keyword evidence="4" id="KW-0677">Repeat</keyword>
<name>A0A9D5JWI9_9BACT</name>
<evidence type="ECO:0000256" key="2">
    <source>
        <dbReference type="ARBA" id="ARBA00022485"/>
    </source>
</evidence>
<dbReference type="Gene3D" id="3.30.70.20">
    <property type="match status" value="1"/>
</dbReference>
<comment type="cofactor">
    <cofactor evidence="1">
        <name>[4Fe-4S] cluster</name>
        <dbReference type="ChEBI" id="CHEBI:49883"/>
    </cofactor>
</comment>
<evidence type="ECO:0000259" key="7">
    <source>
        <dbReference type="PROSITE" id="PS51379"/>
    </source>
</evidence>
<dbReference type="InterPro" id="IPR011898">
    <property type="entry name" value="PorD_KorD"/>
</dbReference>
<dbReference type="Proteomes" id="UP000649604">
    <property type="component" value="Unassembled WGS sequence"/>
</dbReference>
<evidence type="ECO:0000256" key="4">
    <source>
        <dbReference type="ARBA" id="ARBA00022737"/>
    </source>
</evidence>
<dbReference type="SUPFAM" id="SSF54862">
    <property type="entry name" value="4Fe-4S ferredoxins"/>
    <property type="match status" value="1"/>
</dbReference>
<reference evidence="8" key="1">
    <citation type="submission" date="2019-11" db="EMBL/GenBank/DDBJ databases">
        <title>Microbial mats filling the niche in hypersaline microbial mats.</title>
        <authorList>
            <person name="Wong H.L."/>
            <person name="Macleod F.I."/>
            <person name="White R.A. III"/>
            <person name="Burns B.P."/>
        </authorList>
    </citation>
    <scope>NUCLEOTIDE SEQUENCE</scope>
    <source>
        <strain evidence="8">Rbin_158</strain>
    </source>
</reference>
<dbReference type="GO" id="GO:0051539">
    <property type="term" value="F:4 iron, 4 sulfur cluster binding"/>
    <property type="evidence" value="ECO:0007669"/>
    <property type="project" value="UniProtKB-KW"/>
</dbReference>
<dbReference type="GO" id="GO:0046872">
    <property type="term" value="F:metal ion binding"/>
    <property type="evidence" value="ECO:0007669"/>
    <property type="project" value="UniProtKB-KW"/>
</dbReference>
<evidence type="ECO:0000256" key="3">
    <source>
        <dbReference type="ARBA" id="ARBA00022723"/>
    </source>
</evidence>
<keyword evidence="2" id="KW-0004">4Fe-4S</keyword>
<dbReference type="PANTHER" id="PTHR43724:SF1">
    <property type="entry name" value="PYRUVATE SYNTHASE SUBUNIT PORD"/>
    <property type="match status" value="1"/>
</dbReference>
<dbReference type="GO" id="GO:0016625">
    <property type="term" value="F:oxidoreductase activity, acting on the aldehyde or oxo group of donors, iron-sulfur protein as acceptor"/>
    <property type="evidence" value="ECO:0007669"/>
    <property type="project" value="InterPro"/>
</dbReference>
<evidence type="ECO:0000313" key="8">
    <source>
        <dbReference type="EMBL" id="MBD3325016.1"/>
    </source>
</evidence>
<accession>A0A9D5JWI9</accession>
<dbReference type="AlphaFoldDB" id="A0A9D5JWI9"/>
<feature type="domain" description="4Fe-4S ferredoxin-type" evidence="7">
    <location>
        <begin position="31"/>
        <end position="60"/>
    </location>
</feature>
<dbReference type="Pfam" id="PF14697">
    <property type="entry name" value="Fer4_21"/>
    <property type="match status" value="1"/>
</dbReference>
<dbReference type="NCBIfam" id="TIGR02179">
    <property type="entry name" value="PorD_KorD"/>
    <property type="match status" value="1"/>
</dbReference>
<dbReference type="InterPro" id="IPR017900">
    <property type="entry name" value="4Fe4S_Fe_S_CS"/>
</dbReference>
<keyword evidence="6" id="KW-0411">Iron-sulfur</keyword>
<dbReference type="EMBL" id="WJJP01000336">
    <property type="protein sequence ID" value="MBD3325016.1"/>
    <property type="molecule type" value="Genomic_DNA"/>
</dbReference>
<dbReference type="InterPro" id="IPR017896">
    <property type="entry name" value="4Fe4S_Fe-S-bd"/>
</dbReference>
<evidence type="ECO:0000256" key="1">
    <source>
        <dbReference type="ARBA" id="ARBA00001966"/>
    </source>
</evidence>